<evidence type="ECO:0000256" key="7">
    <source>
        <dbReference type="PIRSR" id="PIRSR004762-1"/>
    </source>
</evidence>
<keyword evidence="4 7" id="KW-0408">Iron</keyword>
<evidence type="ECO:0000256" key="6">
    <source>
        <dbReference type="ARBA" id="ARBA00034078"/>
    </source>
</evidence>
<organism evidence="10 11">
    <name type="scientific">Terrisporobacter muris</name>
    <dbReference type="NCBI Taxonomy" id="2963284"/>
    <lineage>
        <taxon>Bacteria</taxon>
        <taxon>Bacillati</taxon>
        <taxon>Bacillota</taxon>
        <taxon>Clostridia</taxon>
        <taxon>Peptostreptococcales</taxon>
        <taxon>Peptostreptococcaceae</taxon>
        <taxon>Terrisporobacter</taxon>
    </lineage>
</organism>
<dbReference type="SMART" id="SM00876">
    <property type="entry name" value="BATS"/>
    <property type="match status" value="1"/>
</dbReference>
<dbReference type="InterPro" id="IPR010722">
    <property type="entry name" value="BATS_dom"/>
</dbReference>
<feature type="binding site" evidence="8">
    <location>
        <position position="140"/>
    </location>
    <ligand>
        <name>(3R)-3-methyl-D-ornithine</name>
        <dbReference type="ChEBI" id="CHEBI:64642"/>
    </ligand>
</feature>
<comment type="cofactor">
    <cofactor evidence="7">
        <name>[4Fe-4S] cluster</name>
        <dbReference type="ChEBI" id="CHEBI:49883"/>
    </cofactor>
    <text evidence="7">Binds 1 [4Fe-4S] cluster. The cluster is coordinated with 3 cysteines and an exchangeable S-adenosyl-L-methionine.</text>
</comment>
<feature type="binding site" evidence="7">
    <location>
        <position position="69"/>
    </location>
    <ligand>
        <name>[4Fe-4S] cluster</name>
        <dbReference type="ChEBI" id="CHEBI:49883"/>
        <note>4Fe-4S-S-AdoMet</note>
    </ligand>
</feature>
<dbReference type="SMART" id="SM00729">
    <property type="entry name" value="Elp3"/>
    <property type="match status" value="1"/>
</dbReference>
<accession>A0A9X2MD51</accession>
<dbReference type="AlphaFoldDB" id="A0A9X2MD51"/>
<dbReference type="NCBIfam" id="TIGR03956">
    <property type="entry name" value="rSAM_HydE"/>
    <property type="match status" value="1"/>
</dbReference>
<dbReference type="Proteomes" id="UP001140817">
    <property type="component" value="Unassembled WGS sequence"/>
</dbReference>
<feature type="binding site" evidence="8">
    <location>
        <position position="165"/>
    </location>
    <ligand>
        <name>S-adenosyl-L-methionine</name>
        <dbReference type="ChEBI" id="CHEBI:59789"/>
    </ligand>
</feature>
<dbReference type="PANTHER" id="PTHR43726">
    <property type="entry name" value="3-METHYLORNITHINE SYNTHASE"/>
    <property type="match status" value="1"/>
</dbReference>
<feature type="binding site" evidence="8">
    <location>
        <position position="185"/>
    </location>
    <ligand>
        <name>S-adenosyl-L-methionine</name>
        <dbReference type="ChEBI" id="CHEBI:59789"/>
    </ligand>
</feature>
<dbReference type="Pfam" id="PF04055">
    <property type="entry name" value="Radical_SAM"/>
    <property type="match status" value="1"/>
</dbReference>
<evidence type="ECO:0000256" key="4">
    <source>
        <dbReference type="ARBA" id="ARBA00023004"/>
    </source>
</evidence>
<comment type="cofactor">
    <cofactor evidence="6">
        <name>[2Fe-2S] cluster</name>
        <dbReference type="ChEBI" id="CHEBI:190135"/>
    </cofactor>
</comment>
<keyword evidence="11" id="KW-1185">Reference proteome</keyword>
<evidence type="ECO:0000256" key="5">
    <source>
        <dbReference type="ARBA" id="ARBA00023014"/>
    </source>
</evidence>
<dbReference type="SFLD" id="SFLDF00348">
    <property type="entry name" value="FeFe_hydrogenase_maturase_(Hyd"/>
    <property type="match status" value="1"/>
</dbReference>
<dbReference type="GO" id="GO:0051539">
    <property type="term" value="F:4 iron, 4 sulfur cluster binding"/>
    <property type="evidence" value="ECO:0007669"/>
    <property type="project" value="UniProtKB-KW"/>
</dbReference>
<dbReference type="PANTHER" id="PTHR43726:SF1">
    <property type="entry name" value="BIOTIN SYNTHASE"/>
    <property type="match status" value="1"/>
</dbReference>
<dbReference type="CDD" id="cd01335">
    <property type="entry name" value="Radical_SAM"/>
    <property type="match status" value="1"/>
</dbReference>
<evidence type="ECO:0000313" key="11">
    <source>
        <dbReference type="Proteomes" id="UP001140817"/>
    </source>
</evidence>
<dbReference type="GO" id="GO:0042364">
    <property type="term" value="P:water-soluble vitamin biosynthetic process"/>
    <property type="evidence" value="ECO:0007669"/>
    <property type="project" value="UniProtKB-ARBA"/>
</dbReference>
<dbReference type="InterPro" id="IPR007197">
    <property type="entry name" value="rSAM"/>
</dbReference>
<proteinExistence type="predicted"/>
<feature type="binding site" evidence="7">
    <location>
        <position position="65"/>
    </location>
    <ligand>
        <name>[4Fe-4S] cluster</name>
        <dbReference type="ChEBI" id="CHEBI:49883"/>
        <note>4Fe-4S-S-AdoMet</note>
    </ligand>
</feature>
<protein>
    <submittedName>
        <fullName evidence="10">[FeFe] hydrogenase H-cluster radical SAM maturase HydE</fullName>
    </submittedName>
</protein>
<feature type="binding site" evidence="7">
    <location>
        <position position="72"/>
    </location>
    <ligand>
        <name>[4Fe-4S] cluster</name>
        <dbReference type="ChEBI" id="CHEBI:49883"/>
        <note>4Fe-4S-S-AdoMet</note>
    </ligand>
</feature>
<sequence>MLTNKDLIEKLNGEKKLYIHEWEQLLSAYTEADKDYAAKLAREISNKNFGNKIFFRGIIEFTNHCKNNCNYCGIRRGNKCASRYRLSKEDILLCCEEGYKYGYRTFVLQGGEDPFYDDELMLDIIKEIHENYPDCAITLSIGEKSKDSYEKFFEAGANRYLLRHETADKEHYNKLHTSELSWEHRIKCLEELKEIGYQTGCGLMVGSPYQTINHLAKDMVFIGEFEPEMIGIGPFIPHKDTPFKEFPAGSVDTTLFLLSLCRIMLPNALLPATTALGTVSGEGKQLGVMAGANVVMPNLSPLSVRKKYMLYDNKAINDDDAGENLNILKENMKKIGYEVVINKGDFKKVEYGQQ</sequence>
<evidence type="ECO:0000256" key="2">
    <source>
        <dbReference type="ARBA" id="ARBA00022691"/>
    </source>
</evidence>
<evidence type="ECO:0000256" key="1">
    <source>
        <dbReference type="ARBA" id="ARBA00022485"/>
    </source>
</evidence>
<evidence type="ECO:0000256" key="8">
    <source>
        <dbReference type="PIRSR" id="PIRSR004762-2"/>
    </source>
</evidence>
<comment type="caution">
    <text evidence="10">The sequence shown here is derived from an EMBL/GenBank/DDBJ whole genome shotgun (WGS) entry which is preliminary data.</text>
</comment>
<dbReference type="PIRSF" id="PIRSF004762">
    <property type="entry name" value="CHP00423"/>
    <property type="match status" value="1"/>
</dbReference>
<gene>
    <name evidence="10" type="primary">hydE</name>
    <name evidence="10" type="ORF">NSA58_12685</name>
</gene>
<feature type="domain" description="Radical SAM core" evidence="9">
    <location>
        <begin position="51"/>
        <end position="276"/>
    </location>
</feature>
<dbReference type="GO" id="GO:0044272">
    <property type="term" value="P:sulfur compound biosynthetic process"/>
    <property type="evidence" value="ECO:0007669"/>
    <property type="project" value="UniProtKB-ARBA"/>
</dbReference>
<evidence type="ECO:0000313" key="10">
    <source>
        <dbReference type="EMBL" id="MCR1823645.1"/>
    </source>
</evidence>
<dbReference type="GO" id="GO:0046872">
    <property type="term" value="F:metal ion binding"/>
    <property type="evidence" value="ECO:0007669"/>
    <property type="project" value="UniProtKB-KW"/>
</dbReference>
<keyword evidence="2 7" id="KW-0949">S-adenosyl-L-methionine</keyword>
<keyword evidence="3" id="KW-0479">Metal-binding</keyword>
<dbReference type="SFLD" id="SFLDS00029">
    <property type="entry name" value="Radical_SAM"/>
    <property type="match status" value="1"/>
</dbReference>
<dbReference type="PROSITE" id="PS51918">
    <property type="entry name" value="RADICAL_SAM"/>
    <property type="match status" value="1"/>
</dbReference>
<dbReference type="Gene3D" id="3.20.20.70">
    <property type="entry name" value="Aldolase class I"/>
    <property type="match status" value="1"/>
</dbReference>
<dbReference type="EMBL" id="JANKBY010000171">
    <property type="protein sequence ID" value="MCR1823645.1"/>
    <property type="molecule type" value="Genomic_DNA"/>
</dbReference>
<evidence type="ECO:0000259" key="9">
    <source>
        <dbReference type="PROSITE" id="PS51918"/>
    </source>
</evidence>
<evidence type="ECO:0000256" key="3">
    <source>
        <dbReference type="ARBA" id="ARBA00022723"/>
    </source>
</evidence>
<name>A0A9X2MD51_9FIRM</name>
<dbReference type="InterPro" id="IPR058240">
    <property type="entry name" value="rSAM_sf"/>
</dbReference>
<reference evidence="10" key="1">
    <citation type="submission" date="2022-07" db="EMBL/GenBank/DDBJ databases">
        <title>Enhanced cultured diversity of the mouse gut microbiota enables custom-made synthetic communities.</title>
        <authorList>
            <person name="Afrizal A."/>
        </authorList>
    </citation>
    <scope>NUCLEOTIDE SEQUENCE</scope>
    <source>
        <strain evidence="10">DSM 29186</strain>
    </source>
</reference>
<keyword evidence="1 7" id="KW-0004">4Fe-4S</keyword>
<dbReference type="SFLD" id="SFLDG01280">
    <property type="entry name" value="HydE/PylB-like"/>
    <property type="match status" value="1"/>
</dbReference>
<dbReference type="InterPro" id="IPR006638">
    <property type="entry name" value="Elp3/MiaA/NifB-like_rSAM"/>
</dbReference>
<dbReference type="SUPFAM" id="SSF102114">
    <property type="entry name" value="Radical SAM enzymes"/>
    <property type="match status" value="1"/>
</dbReference>
<dbReference type="GO" id="GO:0016740">
    <property type="term" value="F:transferase activity"/>
    <property type="evidence" value="ECO:0007669"/>
    <property type="project" value="TreeGrafter"/>
</dbReference>
<dbReference type="InterPro" id="IPR024021">
    <property type="entry name" value="FeFe-hyd_HydE_rSAM"/>
</dbReference>
<dbReference type="InterPro" id="IPR013785">
    <property type="entry name" value="Aldolase_TIM"/>
</dbReference>
<dbReference type="SFLD" id="SFLDG01060">
    <property type="entry name" value="BATS_domain_containing"/>
    <property type="match status" value="1"/>
</dbReference>
<dbReference type="InterPro" id="IPR034422">
    <property type="entry name" value="HydE/PylB-like"/>
</dbReference>
<keyword evidence="5 7" id="KW-0411">Iron-sulfur</keyword>